<protein>
    <submittedName>
        <fullName evidence="1">Uncharacterized protein</fullName>
    </submittedName>
</protein>
<accession>A0A172TR28</accession>
<evidence type="ECO:0000313" key="2">
    <source>
        <dbReference type="Proteomes" id="UP000077177"/>
    </source>
</evidence>
<dbReference type="EMBL" id="CP011390">
    <property type="protein sequence ID" value="ANE49446.1"/>
    <property type="molecule type" value="Genomic_DNA"/>
</dbReference>
<keyword evidence="2" id="KW-1185">Reference proteome</keyword>
<dbReference type="AlphaFoldDB" id="A0A172TR28"/>
<reference evidence="1 2" key="2">
    <citation type="journal article" date="2016" name="Int. J. Syst. Evol. Microbiol.">
        <title>Flavisolibacter tropicus sp. nov., isolated from tropical soil.</title>
        <authorList>
            <person name="Lee J.J."/>
            <person name="Kang M.S."/>
            <person name="Kim G.S."/>
            <person name="Lee C.S."/>
            <person name="Lim S."/>
            <person name="Lee J."/>
            <person name="Roh S.H."/>
            <person name="Kang H."/>
            <person name="Ha J.M."/>
            <person name="Bae S."/>
            <person name="Jung H.Y."/>
            <person name="Kim M.K."/>
        </authorList>
    </citation>
    <scope>NUCLEOTIDE SEQUENCE [LARGE SCALE GENOMIC DNA]</scope>
    <source>
        <strain evidence="1 2">LCS9</strain>
    </source>
</reference>
<name>A0A172TR28_9BACT</name>
<reference evidence="2" key="1">
    <citation type="submission" date="2015-01" db="EMBL/GenBank/DDBJ databases">
        <title>Flavisolibacter sp./LCS9/ whole genome sequencing.</title>
        <authorList>
            <person name="Kim M.K."/>
            <person name="Srinivasan S."/>
            <person name="Lee J.-J."/>
        </authorList>
    </citation>
    <scope>NUCLEOTIDE SEQUENCE [LARGE SCALE GENOMIC DNA]</scope>
    <source>
        <strain evidence="2">LCS9</strain>
    </source>
</reference>
<proteinExistence type="predicted"/>
<dbReference type="STRING" id="1492898.SY85_01960"/>
<dbReference type="Proteomes" id="UP000077177">
    <property type="component" value="Chromosome"/>
</dbReference>
<dbReference type="KEGG" id="fla:SY85_01960"/>
<sequence>MVSDEKKAIPNEPIRNVYRRSSECGRQVEGFTCAVGTDLPTEEVQIRYRRGTRDLQVRQGSAAEARLMNGEWSVVSVMKRKSYRIDLLKSSIIIHY</sequence>
<gene>
    <name evidence="1" type="ORF">SY85_01960</name>
</gene>
<evidence type="ECO:0000313" key="1">
    <source>
        <dbReference type="EMBL" id="ANE49446.1"/>
    </source>
</evidence>
<organism evidence="1 2">
    <name type="scientific">Flavisolibacter tropicus</name>
    <dbReference type="NCBI Taxonomy" id="1492898"/>
    <lineage>
        <taxon>Bacteria</taxon>
        <taxon>Pseudomonadati</taxon>
        <taxon>Bacteroidota</taxon>
        <taxon>Chitinophagia</taxon>
        <taxon>Chitinophagales</taxon>
        <taxon>Chitinophagaceae</taxon>
        <taxon>Flavisolibacter</taxon>
    </lineage>
</organism>